<feature type="compositionally biased region" description="Basic and acidic residues" evidence="3">
    <location>
        <begin position="608"/>
        <end position="621"/>
    </location>
</feature>
<feature type="region of interest" description="Disordered" evidence="3">
    <location>
        <begin position="608"/>
        <end position="627"/>
    </location>
</feature>
<feature type="compositionally biased region" description="Low complexity" evidence="3">
    <location>
        <begin position="79"/>
        <end position="91"/>
    </location>
</feature>
<dbReference type="GO" id="GO:0006897">
    <property type="term" value="P:endocytosis"/>
    <property type="evidence" value="ECO:0007669"/>
    <property type="project" value="InterPro"/>
</dbReference>
<dbReference type="SUPFAM" id="SSF50044">
    <property type="entry name" value="SH3-domain"/>
    <property type="match status" value="1"/>
</dbReference>
<feature type="compositionally biased region" description="Low complexity" evidence="3">
    <location>
        <begin position="199"/>
        <end position="209"/>
    </location>
</feature>
<feature type="region of interest" description="Disordered" evidence="3">
    <location>
        <begin position="953"/>
        <end position="981"/>
    </location>
</feature>
<dbReference type="PROSITE" id="PS51021">
    <property type="entry name" value="BAR"/>
    <property type="match status" value="1"/>
</dbReference>
<reference evidence="6 7" key="1">
    <citation type="submission" date="2016-08" db="EMBL/GenBank/DDBJ databases">
        <authorList>
            <consortium name="Lentinula edodes genome sequencing consortium"/>
            <person name="Sakamoto Y."/>
            <person name="Nakade K."/>
            <person name="Sato S."/>
            <person name="Yoshida Y."/>
            <person name="Miyazaki K."/>
            <person name="Natsume S."/>
            <person name="Konno N."/>
        </authorList>
    </citation>
    <scope>NUCLEOTIDE SEQUENCE [LARGE SCALE GENOMIC DNA]</scope>
    <source>
        <strain evidence="6 7">NBRC 111202</strain>
    </source>
</reference>
<evidence type="ECO:0000313" key="7">
    <source>
        <dbReference type="Proteomes" id="UP000188533"/>
    </source>
</evidence>
<feature type="region of interest" description="Disordered" evidence="3">
    <location>
        <begin position="693"/>
        <end position="888"/>
    </location>
</feature>
<dbReference type="InterPro" id="IPR001452">
    <property type="entry name" value="SH3_domain"/>
</dbReference>
<feature type="compositionally biased region" description="Basic residues" evidence="3">
    <location>
        <begin position="1"/>
        <end position="10"/>
    </location>
</feature>
<name>A0A1Q3DUW1_LENED</name>
<dbReference type="PANTHER" id="PTHR47174">
    <property type="entry name" value="BRIDGING INTEGRATOR 3"/>
    <property type="match status" value="1"/>
</dbReference>
<feature type="compositionally biased region" description="Polar residues" evidence="3">
    <location>
        <begin position="868"/>
        <end position="877"/>
    </location>
</feature>
<dbReference type="InterPro" id="IPR036028">
    <property type="entry name" value="SH3-like_dom_sf"/>
</dbReference>
<evidence type="ECO:0000259" key="5">
    <source>
        <dbReference type="PROSITE" id="PS51021"/>
    </source>
</evidence>
<sequence length="1191" mass="129833">MEAPIKRKVTSKLSYNDRPTNRVPSPYRPPSPMKSTVSLSMTPTTMIRPKAKVNSSATPASARAKVTRPLSAVSPIGTRPPASAIPRPASPTKSHTEYSPAVSHKPRIARNDARPHSSHSTPGTPTSTYLSIESPESENKSKYGGSLSVRQTSPPLGLGLSNGTLGANSIFSPPSDEQADPPLKIKSKLSRVALSGTESLSPSPSPHHSGFARISESTPGPRDDLLSPIDDDDIGSEDRKARNEAKVNRKIADLEITNRSLLAINSTLEATKHRQAKEIRELRRKLRESRLILPPHTYRAVTSNDTETLALPEDDDEEEDEEEEETHGNDQTYMRIRIRLDEMIQSAQKALTTKHTDFAEMKGPTKVLSEQEVRDWRGSEDVGDVSLVLEDEDERNEVLLMRAPRSGSDDHAARLTVSSPNRCNILDVINIDANYEVSTFVYYEQGVRKQLGKLRQWAGEVISSREKTVISEEFKELEQDVELRRGGVERLFLASQGYHHSLTKKKDNLALDDPEKLLPLDTLGIVMITHGEEFGGDSEFGACLTKLGRAHCKIATLQETYAITFHDTFMASIEKFGDEIKEFDQMKKKLESRRLSYDAAISKVEKLKNGKKDKEKERKEAEEELESAQARYEETAEDLRAQMHLIQENEIDQTREMTAFLDLELNYVEQYLEVLKDVKSEWSISSATRMNSIRRPSTISRSTSVKTKSPKIPPAPHKRTPSVKSHGTQDATSLDLTDDDDEEASRTLASRSRRSSMHRADGTTGTSISRPSSRASRKRSDSSGAPGDTDKNSRKMSVAGWASTAMGSFSGRSKKSRDKEQFSTLDDSSGGASRGSLDDVDWNPASAPMSSSLNKSSSLGKKSLSNLRGTKSNSGSPQIPPRILRPPSLQGKKVMRALYDFDGAADELSFKVGDEIVVISEVLDGWWTGELHGKQGLFPTPYTEVVPAKPPLPNRPDLSGMGGKKSANGSKVFGSRESVSSGDNVLDEDNILDVHPLSASNSPFFGGLVSPTAAHQNNADTESILSSLVSEGEDESDFLVRSRQATSVTAARSILSSLPSLSHRSSSDVSSSTSTSSGVYGVYGNGGITKKAPPPPPPPRRMTAAPIATPPIPSRKFTGSNRSQSFGAGSGSGSQFIPTPGSSVSSHGYDTSPFESATELQSSAGQGSGCGQFKQNPFKPKGMCSNCFEYH</sequence>
<dbReference type="GO" id="GO:0043332">
    <property type="term" value="C:mating projection tip"/>
    <property type="evidence" value="ECO:0007669"/>
    <property type="project" value="TreeGrafter"/>
</dbReference>
<dbReference type="Pfam" id="PF00018">
    <property type="entry name" value="SH3_1"/>
    <property type="match status" value="1"/>
</dbReference>
<evidence type="ECO:0000259" key="4">
    <source>
        <dbReference type="PROSITE" id="PS50002"/>
    </source>
</evidence>
<dbReference type="InterPro" id="IPR004148">
    <property type="entry name" value="BAR_dom"/>
</dbReference>
<dbReference type="Proteomes" id="UP000188533">
    <property type="component" value="Unassembled WGS sequence"/>
</dbReference>
<dbReference type="Gene3D" id="1.20.1270.60">
    <property type="entry name" value="Arfaptin homology (AH) domain/BAR domain"/>
    <property type="match status" value="1"/>
</dbReference>
<feature type="compositionally biased region" description="Polar residues" evidence="3">
    <location>
        <begin position="822"/>
        <end position="831"/>
    </location>
</feature>
<evidence type="ECO:0000256" key="1">
    <source>
        <dbReference type="ARBA" id="ARBA00022443"/>
    </source>
</evidence>
<feature type="compositionally biased region" description="Polar residues" evidence="3">
    <location>
        <begin position="1140"/>
        <end position="1160"/>
    </location>
</feature>
<feature type="compositionally biased region" description="Basic and acidic residues" evidence="3">
    <location>
        <begin position="236"/>
        <end position="245"/>
    </location>
</feature>
<dbReference type="Gene3D" id="2.30.30.40">
    <property type="entry name" value="SH3 Domains"/>
    <property type="match status" value="1"/>
</dbReference>
<feature type="domain" description="SH3" evidence="4">
    <location>
        <begin position="890"/>
        <end position="948"/>
    </location>
</feature>
<keyword evidence="7" id="KW-1185">Reference proteome</keyword>
<dbReference type="CDD" id="cd00174">
    <property type="entry name" value="SH3"/>
    <property type="match status" value="1"/>
</dbReference>
<feature type="compositionally biased region" description="Low complexity" evidence="3">
    <location>
        <begin position="850"/>
        <end position="867"/>
    </location>
</feature>
<dbReference type="GO" id="GO:0031097">
    <property type="term" value="C:medial cortex"/>
    <property type="evidence" value="ECO:0007669"/>
    <property type="project" value="TreeGrafter"/>
</dbReference>
<dbReference type="FunFam" id="2.30.30.40:FF:000072">
    <property type="entry name" value="Unconventional Myosin IB"/>
    <property type="match status" value="1"/>
</dbReference>
<feature type="compositionally biased region" description="Acidic residues" evidence="3">
    <location>
        <begin position="312"/>
        <end position="325"/>
    </location>
</feature>
<dbReference type="GO" id="GO:0008289">
    <property type="term" value="F:lipid binding"/>
    <property type="evidence" value="ECO:0007669"/>
    <property type="project" value="TreeGrafter"/>
</dbReference>
<dbReference type="InterPro" id="IPR046982">
    <property type="entry name" value="BIN3/RVS161-like"/>
</dbReference>
<feature type="compositionally biased region" description="Low complexity" evidence="3">
    <location>
        <begin position="118"/>
        <end position="128"/>
    </location>
</feature>
<feature type="compositionally biased region" description="Low complexity" evidence="3">
    <location>
        <begin position="1059"/>
        <end position="1077"/>
    </location>
</feature>
<dbReference type="PANTHER" id="PTHR47174:SF2">
    <property type="entry name" value="SH3 DOMAIN SIGNALLING PROTEIN (AFU_ORTHOLOGUE AFUA_5G07670)"/>
    <property type="match status" value="1"/>
</dbReference>
<dbReference type="EMBL" id="BDGU01000005">
    <property type="protein sequence ID" value="GAV98791.1"/>
    <property type="molecule type" value="Genomic_DNA"/>
</dbReference>
<reference evidence="6 7" key="2">
    <citation type="submission" date="2017-02" db="EMBL/GenBank/DDBJ databases">
        <title>A genome survey and senescence transcriptome analysis in Lentinula edodes.</title>
        <authorList>
            <person name="Sakamoto Y."/>
            <person name="Nakade K."/>
            <person name="Sato S."/>
            <person name="Yoshida Y."/>
            <person name="Miyazaki K."/>
            <person name="Natsume S."/>
            <person name="Konno N."/>
        </authorList>
    </citation>
    <scope>NUCLEOTIDE SEQUENCE [LARGE SCALE GENOMIC DNA]</scope>
    <source>
        <strain evidence="6 7">NBRC 111202</strain>
    </source>
</reference>
<feature type="region of interest" description="Disordered" evidence="3">
    <location>
        <begin position="301"/>
        <end position="332"/>
    </location>
</feature>
<dbReference type="AlphaFoldDB" id="A0A1Q3DUW1"/>
<gene>
    <name evidence="6" type="ORF">LENED_000198</name>
</gene>
<dbReference type="PROSITE" id="PS50002">
    <property type="entry name" value="SH3"/>
    <property type="match status" value="1"/>
</dbReference>
<evidence type="ECO:0000256" key="2">
    <source>
        <dbReference type="PROSITE-ProRule" id="PRU00192"/>
    </source>
</evidence>
<feature type="compositionally biased region" description="Polar residues" evidence="3">
    <location>
        <begin position="33"/>
        <end position="45"/>
    </location>
</feature>
<organism evidence="6 7">
    <name type="scientific">Lentinula edodes</name>
    <name type="common">Shiitake mushroom</name>
    <name type="synonym">Lentinus edodes</name>
    <dbReference type="NCBI Taxonomy" id="5353"/>
    <lineage>
        <taxon>Eukaryota</taxon>
        <taxon>Fungi</taxon>
        <taxon>Dikarya</taxon>
        <taxon>Basidiomycota</taxon>
        <taxon>Agaricomycotina</taxon>
        <taxon>Agaricomycetes</taxon>
        <taxon>Agaricomycetidae</taxon>
        <taxon>Agaricales</taxon>
        <taxon>Marasmiineae</taxon>
        <taxon>Omphalotaceae</taxon>
        <taxon>Lentinula</taxon>
    </lineage>
</organism>
<dbReference type="Pfam" id="PF03114">
    <property type="entry name" value="BAR"/>
    <property type="match status" value="1"/>
</dbReference>
<dbReference type="GO" id="GO:0030479">
    <property type="term" value="C:actin cortical patch"/>
    <property type="evidence" value="ECO:0007669"/>
    <property type="project" value="TreeGrafter"/>
</dbReference>
<proteinExistence type="predicted"/>
<evidence type="ECO:0000313" key="6">
    <source>
        <dbReference type="EMBL" id="GAV98791.1"/>
    </source>
</evidence>
<feature type="compositionally biased region" description="Polar residues" evidence="3">
    <location>
        <begin position="161"/>
        <end position="172"/>
    </location>
</feature>
<dbReference type="InterPro" id="IPR027267">
    <property type="entry name" value="AH/BAR_dom_sf"/>
</dbReference>
<dbReference type="SUPFAM" id="SSF103657">
    <property type="entry name" value="BAR/IMD domain-like"/>
    <property type="match status" value="1"/>
</dbReference>
<feature type="compositionally biased region" description="Low complexity" evidence="3">
    <location>
        <begin position="693"/>
        <end position="704"/>
    </location>
</feature>
<accession>A0A1Q3DUW1</accession>
<dbReference type="GO" id="GO:1990528">
    <property type="term" value="C:Rvs161p-Rvs167p complex"/>
    <property type="evidence" value="ECO:0007669"/>
    <property type="project" value="TreeGrafter"/>
</dbReference>
<dbReference type="STRING" id="5353.A0A1Q3DUW1"/>
<dbReference type="GO" id="GO:0097320">
    <property type="term" value="P:plasma membrane tubulation"/>
    <property type="evidence" value="ECO:0007669"/>
    <property type="project" value="TreeGrafter"/>
</dbReference>
<feature type="region of interest" description="Disordered" evidence="3">
    <location>
        <begin position="1059"/>
        <end position="1181"/>
    </location>
</feature>
<comment type="caution">
    <text evidence="6">The sequence shown here is derived from an EMBL/GenBank/DDBJ whole genome shotgun (WGS) entry which is preliminary data.</text>
</comment>
<dbReference type="SMART" id="SM00326">
    <property type="entry name" value="SH3"/>
    <property type="match status" value="1"/>
</dbReference>
<evidence type="ECO:0000256" key="3">
    <source>
        <dbReference type="SAM" id="MobiDB-lite"/>
    </source>
</evidence>
<protein>
    <submittedName>
        <fullName evidence="6">Bar domain-containing protein</fullName>
    </submittedName>
</protein>
<dbReference type="PRINTS" id="PR00452">
    <property type="entry name" value="SH3DOMAIN"/>
</dbReference>
<keyword evidence="1 2" id="KW-0728">SH3 domain</keyword>
<feature type="region of interest" description="Disordered" evidence="3">
    <location>
        <begin position="1"/>
        <end position="182"/>
    </location>
</feature>
<feature type="region of interest" description="Disordered" evidence="3">
    <location>
        <begin position="194"/>
        <end position="245"/>
    </location>
</feature>
<dbReference type="SMART" id="SM00721">
    <property type="entry name" value="BAR"/>
    <property type="match status" value="1"/>
</dbReference>
<dbReference type="GO" id="GO:0051666">
    <property type="term" value="P:actin cortical patch localization"/>
    <property type="evidence" value="ECO:0007669"/>
    <property type="project" value="InterPro"/>
</dbReference>
<feature type="domain" description="BAR" evidence="5">
    <location>
        <begin position="459"/>
        <end position="691"/>
    </location>
</feature>